<name>A0A0A2WKY0_9GAMM</name>
<dbReference type="Pfam" id="PF17482">
    <property type="entry name" value="Phage_sheath_1C"/>
    <property type="match status" value="1"/>
</dbReference>
<organism evidence="4 5">
    <name type="scientific">Lysobacter dokdonensis DS-58</name>
    <dbReference type="NCBI Taxonomy" id="1300345"/>
    <lineage>
        <taxon>Bacteria</taxon>
        <taxon>Pseudomonadati</taxon>
        <taxon>Pseudomonadota</taxon>
        <taxon>Gammaproteobacteria</taxon>
        <taxon>Lysobacterales</taxon>
        <taxon>Lysobacteraceae</taxon>
        <taxon>Noviluteimonas</taxon>
    </lineage>
</organism>
<feature type="domain" description="Tail sheath protein C-terminal" evidence="3">
    <location>
        <begin position="424"/>
        <end position="531"/>
    </location>
</feature>
<accession>A0A0A2WKY0</accession>
<evidence type="ECO:0000313" key="5">
    <source>
        <dbReference type="Proteomes" id="UP000030518"/>
    </source>
</evidence>
<sequence length="538" mass="58797">MPEYLAPGVYVEEVSSGPRPIEGVSTSTAGFVGETERGPQRPRLVTSWQDYQRWFGGYIDQPPLNASNCFLPYAARGFFENGGQRLFVARVIGTASVAAALDVPGAPGPTTVRANGKGAWGNNILIAIKQASAAQFAAAGSPAASWFRLQVLYYRDAIPAPFVDPTDVTQLANPNRREPDVLEDFDNLSGDQTQSNYAITVINGGSRLIEVVACPGPPTPAAFPNLQLQNGTYVAATPNDYLDAATVDPEAKVGLAGLKAIREISLMAIPDEVAPGMGQLGADLQDACDAMKDRFAILSDQVMNGNPNIPQIRPLRDSTFGAFYYPWVRVVASHTPDGTKLIPATGHITGIYARTDVERGVHKAPANEVVRGILARDLNGGRKPLSHTLNKQEHDLLNPRGVNVIRDFRSDGRDIRVWGARTMTSDAMWKYINVRRLFIFVEQSIDRGTQWSVFEPNSEPTWIAIRTSITNFLRTVWRNGALMGTTQEEAFFVKCDRTTMTQDDFDNGRLICVIGIAPVKPAEFVIFRISQKTLDAEA</sequence>
<dbReference type="PANTHER" id="PTHR35861:SF1">
    <property type="entry name" value="PHAGE TAIL SHEATH PROTEIN"/>
    <property type="match status" value="1"/>
</dbReference>
<dbReference type="Pfam" id="PF04984">
    <property type="entry name" value="Phage_sheath_1"/>
    <property type="match status" value="1"/>
</dbReference>
<evidence type="ECO:0000256" key="1">
    <source>
        <dbReference type="ARBA" id="ARBA00008005"/>
    </source>
</evidence>
<dbReference type="InterPro" id="IPR035089">
    <property type="entry name" value="Phage_sheath_subtilisin"/>
</dbReference>
<dbReference type="RefSeq" id="WP_036168373.1">
    <property type="nucleotide sequence ID" value="NZ_JRKJ01000008.1"/>
</dbReference>
<evidence type="ECO:0000259" key="3">
    <source>
        <dbReference type="Pfam" id="PF17482"/>
    </source>
</evidence>
<protein>
    <submittedName>
        <fullName evidence="4">Phage tail sheath protein FI</fullName>
    </submittedName>
</protein>
<dbReference type="InterPro" id="IPR020287">
    <property type="entry name" value="Tail_sheath_C"/>
</dbReference>
<gene>
    <name evidence="4" type="ORF">LF41_3032</name>
</gene>
<dbReference type="PATRIC" id="fig|1300345.3.peg.1575"/>
<dbReference type="Proteomes" id="UP000030518">
    <property type="component" value="Unassembled WGS sequence"/>
</dbReference>
<comment type="similarity">
    <text evidence="1">Belongs to the myoviridae tail sheath protein family.</text>
</comment>
<comment type="caution">
    <text evidence="4">The sequence shown here is derived from an EMBL/GenBank/DDBJ whole genome shotgun (WGS) entry which is preliminary data.</text>
</comment>
<proteinExistence type="inferred from homology"/>
<dbReference type="EMBL" id="JRKJ01000008">
    <property type="protein sequence ID" value="KGQ19382.1"/>
    <property type="molecule type" value="Genomic_DNA"/>
</dbReference>
<dbReference type="STRING" id="1300345.LF41_3032"/>
<dbReference type="PANTHER" id="PTHR35861">
    <property type="match status" value="1"/>
</dbReference>
<evidence type="ECO:0000259" key="2">
    <source>
        <dbReference type="Pfam" id="PF04984"/>
    </source>
</evidence>
<dbReference type="Gene3D" id="3.40.50.11780">
    <property type="match status" value="2"/>
</dbReference>
<reference evidence="4 5" key="1">
    <citation type="submission" date="2014-09" db="EMBL/GenBank/DDBJ databases">
        <title>Genome sequences of Lysobacter dokdonensis DS-58.</title>
        <authorList>
            <person name="Kim J.F."/>
            <person name="Kwak M.-J."/>
        </authorList>
    </citation>
    <scope>NUCLEOTIDE SEQUENCE [LARGE SCALE GENOMIC DNA]</scope>
    <source>
        <strain evidence="4 5">DS-58</strain>
    </source>
</reference>
<feature type="domain" description="Tail sheath protein subtilisin-like" evidence="2">
    <location>
        <begin position="318"/>
        <end position="423"/>
    </location>
</feature>
<dbReference type="OrthoDB" id="9767864at2"/>
<dbReference type="eggNOG" id="COG3497">
    <property type="taxonomic scope" value="Bacteria"/>
</dbReference>
<keyword evidence="5" id="KW-1185">Reference proteome</keyword>
<dbReference type="InterPro" id="IPR052042">
    <property type="entry name" value="Tail_sheath_structural"/>
</dbReference>
<dbReference type="AlphaFoldDB" id="A0A0A2WKY0"/>
<evidence type="ECO:0000313" key="4">
    <source>
        <dbReference type="EMBL" id="KGQ19382.1"/>
    </source>
</evidence>